<dbReference type="RefSeq" id="XP_025417372.1">
    <property type="nucleotide sequence ID" value="XM_025561587.1"/>
</dbReference>
<dbReference type="Proteomes" id="UP000694846">
    <property type="component" value="Unplaced"/>
</dbReference>
<keyword evidence="3 4" id="KW-0413">Isomerase</keyword>
<feature type="domain" description="PPIase FKBP-type" evidence="7">
    <location>
        <begin position="341"/>
        <end position="429"/>
    </location>
</feature>
<feature type="compositionally biased region" description="Basic and acidic residues" evidence="6">
    <location>
        <begin position="294"/>
        <end position="315"/>
    </location>
</feature>
<keyword evidence="8" id="KW-1185">Reference proteome</keyword>
<protein>
    <recommendedName>
        <fullName evidence="4">FK506-binding protein</fullName>
        <ecNumber evidence="4">5.2.1.8</ecNumber>
    </recommendedName>
</protein>
<organism evidence="8 9">
    <name type="scientific">Sipha flava</name>
    <name type="common">yellow sugarcane aphid</name>
    <dbReference type="NCBI Taxonomy" id="143950"/>
    <lineage>
        <taxon>Eukaryota</taxon>
        <taxon>Metazoa</taxon>
        <taxon>Ecdysozoa</taxon>
        <taxon>Arthropoda</taxon>
        <taxon>Hexapoda</taxon>
        <taxon>Insecta</taxon>
        <taxon>Pterygota</taxon>
        <taxon>Neoptera</taxon>
        <taxon>Paraneoptera</taxon>
        <taxon>Hemiptera</taxon>
        <taxon>Sternorrhyncha</taxon>
        <taxon>Aphidomorpha</taxon>
        <taxon>Aphidoidea</taxon>
        <taxon>Aphididae</taxon>
        <taxon>Sipha</taxon>
    </lineage>
</organism>
<dbReference type="GO" id="GO:0003755">
    <property type="term" value="F:peptidyl-prolyl cis-trans isomerase activity"/>
    <property type="evidence" value="ECO:0007669"/>
    <property type="project" value="UniProtKB-KW"/>
</dbReference>
<comment type="catalytic activity">
    <reaction evidence="1 4 5">
        <text>[protein]-peptidylproline (omega=180) = [protein]-peptidylproline (omega=0)</text>
        <dbReference type="Rhea" id="RHEA:16237"/>
        <dbReference type="Rhea" id="RHEA-COMP:10747"/>
        <dbReference type="Rhea" id="RHEA-COMP:10748"/>
        <dbReference type="ChEBI" id="CHEBI:83833"/>
        <dbReference type="ChEBI" id="CHEBI:83834"/>
        <dbReference type="EC" id="5.2.1.8"/>
    </reaction>
</comment>
<feature type="compositionally biased region" description="Basic and acidic residues" evidence="6">
    <location>
        <begin position="236"/>
        <end position="267"/>
    </location>
</feature>
<dbReference type="GO" id="GO:0000785">
    <property type="term" value="C:chromatin"/>
    <property type="evidence" value="ECO:0007669"/>
    <property type="project" value="TreeGrafter"/>
</dbReference>
<dbReference type="GO" id="GO:0005730">
    <property type="term" value="C:nucleolus"/>
    <property type="evidence" value="ECO:0007669"/>
    <property type="project" value="TreeGrafter"/>
</dbReference>
<dbReference type="InterPro" id="IPR023566">
    <property type="entry name" value="PPIase_Fpr3/Fpr4-like"/>
</dbReference>
<reference evidence="9" key="1">
    <citation type="submission" date="2025-08" db="UniProtKB">
        <authorList>
            <consortium name="RefSeq"/>
        </authorList>
    </citation>
    <scope>IDENTIFICATION</scope>
    <source>
        <tissue evidence="9">Whole body</tissue>
    </source>
</reference>
<sequence>MFTGIIMEPGKTYSTVVEKTFHLSMATLDIASVKKADDIHTVYIETNDGPRVILCHLSKSSNMFQCALDHVITTGTDLKFVTSATANIHMTGYVDDLDEEDDEDQIFSDLESQEEEEEEETQISKKQSAVKGGKRKAENSFSKKPKSIKLDEIKSTNSDDDDEDEDESDETLDFEDDSDNGLTVSDMFDDEAESDDEVEDYDEDDDEDNEEESDESDDEVQPQSTKKAKINGNEQKTPKKEQKTPLKSQEKTPKTQEKTPKAQDKTSKGQKTPDANKSLINGTTESNKKKKNKEPKTPLDGLKTKPDTPLPKDKLNQQQKLNGGVIISDIKVGDGAVAKPGKNVKVYYVGRLKSTGKVFDSMQKGPGFSFGLQRGEVIKGWDIGIAGMRVGGKRKVICPPNMAYGAKGSPPEIPPNSTLVFDVELKHIN</sequence>
<dbReference type="Gene3D" id="2.60.120.340">
    <property type="entry name" value="Nucleoplasmin core domain"/>
    <property type="match status" value="1"/>
</dbReference>
<name>A0A8B8G314_9HEMI</name>
<dbReference type="InterPro" id="IPR046357">
    <property type="entry name" value="PPIase_dom_sf"/>
</dbReference>
<dbReference type="FunFam" id="3.10.50.40:FF:000006">
    <property type="entry name" value="Peptidyl-prolyl cis-trans isomerase"/>
    <property type="match status" value="1"/>
</dbReference>
<dbReference type="Gene3D" id="3.10.50.40">
    <property type="match status" value="1"/>
</dbReference>
<evidence type="ECO:0000256" key="4">
    <source>
        <dbReference type="PIRNR" id="PIRNR001473"/>
    </source>
</evidence>
<dbReference type="OrthoDB" id="1902587at2759"/>
<dbReference type="InterPro" id="IPR041232">
    <property type="entry name" value="NPL"/>
</dbReference>
<evidence type="ECO:0000256" key="3">
    <source>
        <dbReference type="ARBA" id="ARBA00023235"/>
    </source>
</evidence>
<accession>A0A8B8G314</accession>
<dbReference type="PROSITE" id="PS50059">
    <property type="entry name" value="FKBP_PPIASE"/>
    <property type="match status" value="1"/>
</dbReference>
<proteinExistence type="inferred from homology"/>
<dbReference type="SUPFAM" id="SSF54534">
    <property type="entry name" value="FKBP-like"/>
    <property type="match status" value="1"/>
</dbReference>
<evidence type="ECO:0000256" key="1">
    <source>
        <dbReference type="ARBA" id="ARBA00000971"/>
    </source>
</evidence>
<evidence type="ECO:0000259" key="7">
    <source>
        <dbReference type="PROSITE" id="PS50059"/>
    </source>
</evidence>
<feature type="compositionally biased region" description="Acidic residues" evidence="6">
    <location>
        <begin position="187"/>
        <end position="220"/>
    </location>
</feature>
<feature type="region of interest" description="Disordered" evidence="6">
    <location>
        <begin position="110"/>
        <end position="315"/>
    </location>
</feature>
<dbReference type="AlphaFoldDB" id="A0A8B8G314"/>
<feature type="compositionally biased region" description="Acidic residues" evidence="6">
    <location>
        <begin position="110"/>
        <end position="121"/>
    </location>
</feature>
<evidence type="ECO:0000313" key="8">
    <source>
        <dbReference type="Proteomes" id="UP000694846"/>
    </source>
</evidence>
<keyword evidence="2 4" id="KW-0697">Rotamase</keyword>
<evidence type="ECO:0000313" key="9">
    <source>
        <dbReference type="RefSeq" id="XP_025417372.1"/>
    </source>
</evidence>
<gene>
    <name evidence="9" type="primary">LOC112688419</name>
</gene>
<dbReference type="PIRSF" id="PIRSF001473">
    <property type="entry name" value="FK506-bp_FPR3"/>
    <property type="match status" value="1"/>
</dbReference>
<evidence type="ECO:0000256" key="5">
    <source>
        <dbReference type="PROSITE-ProRule" id="PRU00277"/>
    </source>
</evidence>
<dbReference type="PANTHER" id="PTHR43811:SF19">
    <property type="entry name" value="39 KDA FK506-BINDING NUCLEAR PROTEIN"/>
    <property type="match status" value="1"/>
</dbReference>
<feature type="compositionally biased region" description="Acidic residues" evidence="6">
    <location>
        <begin position="158"/>
        <end position="179"/>
    </location>
</feature>
<dbReference type="Pfam" id="PF17800">
    <property type="entry name" value="NPL"/>
    <property type="match status" value="1"/>
</dbReference>
<dbReference type="PANTHER" id="PTHR43811">
    <property type="entry name" value="FKBP-TYPE PEPTIDYL-PROLYL CIS-TRANS ISOMERASE FKPA"/>
    <property type="match status" value="1"/>
</dbReference>
<dbReference type="InterPro" id="IPR001179">
    <property type="entry name" value="PPIase_FKBP_dom"/>
</dbReference>
<comment type="similarity">
    <text evidence="4">Belongs to the FKBP-type PPIase family.</text>
</comment>
<dbReference type="EC" id="5.2.1.8" evidence="4"/>
<evidence type="ECO:0000256" key="6">
    <source>
        <dbReference type="SAM" id="MobiDB-lite"/>
    </source>
</evidence>
<evidence type="ECO:0000256" key="2">
    <source>
        <dbReference type="ARBA" id="ARBA00023110"/>
    </source>
</evidence>
<dbReference type="GeneID" id="112688419"/>
<dbReference type="Pfam" id="PF00254">
    <property type="entry name" value="FKBP_C"/>
    <property type="match status" value="1"/>
</dbReference>
<feature type="compositionally biased region" description="Polar residues" evidence="6">
    <location>
        <begin position="269"/>
        <end position="283"/>
    </location>
</feature>